<organism evidence="3 4">
    <name type="scientific">Sphingorhabdus arenilitoris</name>
    <dbReference type="NCBI Taxonomy" id="1490041"/>
    <lineage>
        <taxon>Bacteria</taxon>
        <taxon>Pseudomonadati</taxon>
        <taxon>Pseudomonadota</taxon>
        <taxon>Alphaproteobacteria</taxon>
        <taxon>Sphingomonadales</taxon>
        <taxon>Sphingomonadaceae</taxon>
        <taxon>Sphingorhabdus</taxon>
    </lineage>
</organism>
<keyword evidence="4" id="KW-1185">Reference proteome</keyword>
<protein>
    <submittedName>
        <fullName evidence="3">Ubiquinol-cytochrome C chaperone family protein</fullName>
    </submittedName>
</protein>
<dbReference type="InterPro" id="IPR021150">
    <property type="entry name" value="Ubiq_cyt_c_chap"/>
</dbReference>
<dbReference type="EMBL" id="JBHSDH010000010">
    <property type="protein sequence ID" value="MFC4291331.1"/>
    <property type="molecule type" value="Genomic_DNA"/>
</dbReference>
<name>A0ABV8RGH6_9SPHN</name>
<evidence type="ECO:0000313" key="4">
    <source>
        <dbReference type="Proteomes" id="UP001595887"/>
    </source>
</evidence>
<proteinExistence type="inferred from homology"/>
<evidence type="ECO:0000313" key="3">
    <source>
        <dbReference type="EMBL" id="MFC4291331.1"/>
    </source>
</evidence>
<comment type="similarity">
    <text evidence="1">Belongs to the UPF0174 family.</text>
</comment>
<feature type="domain" description="Ubiquinol-cytochrome c chaperone" evidence="2">
    <location>
        <begin position="48"/>
        <end position="179"/>
    </location>
</feature>
<sequence length="181" mass="19987">MSKAGVITMSLLKNLFGPKQPNPNQALRPLYLMVIAKGRELHWYENGQVPDTLDGRFDMISSILALVLLRMESFPELAQEAAWLTEIFVEDMDAQMREAGIGDVVIAKDMGKVMGVLGGRLGAFRGAFDDKKTLKDAIKRNIYGGEKVDKDALAHVAKAFTAYWKQLNKSSAKQLMAGQLA</sequence>
<gene>
    <name evidence="3" type="ORF">ACFOWX_02765</name>
</gene>
<evidence type="ECO:0000259" key="2">
    <source>
        <dbReference type="Pfam" id="PF03981"/>
    </source>
</evidence>
<accession>A0ABV8RGH6</accession>
<comment type="caution">
    <text evidence="3">The sequence shown here is derived from an EMBL/GenBank/DDBJ whole genome shotgun (WGS) entry which is preliminary data.</text>
</comment>
<evidence type="ECO:0000256" key="1">
    <source>
        <dbReference type="ARBA" id="ARBA00006436"/>
    </source>
</evidence>
<dbReference type="Pfam" id="PF03981">
    <property type="entry name" value="Ubiq_cyt_C_chap"/>
    <property type="match status" value="1"/>
</dbReference>
<dbReference type="RefSeq" id="WP_381421047.1">
    <property type="nucleotide sequence ID" value="NZ_JBHSDH010000010.1"/>
</dbReference>
<reference evidence="4" key="1">
    <citation type="journal article" date="2019" name="Int. J. Syst. Evol. Microbiol.">
        <title>The Global Catalogue of Microorganisms (GCM) 10K type strain sequencing project: providing services to taxonomists for standard genome sequencing and annotation.</title>
        <authorList>
            <consortium name="The Broad Institute Genomics Platform"/>
            <consortium name="The Broad Institute Genome Sequencing Center for Infectious Disease"/>
            <person name="Wu L."/>
            <person name="Ma J."/>
        </authorList>
    </citation>
    <scope>NUCLEOTIDE SEQUENCE [LARGE SCALE GENOMIC DNA]</scope>
    <source>
        <strain evidence="4">CECT 8531</strain>
    </source>
</reference>
<dbReference type="Proteomes" id="UP001595887">
    <property type="component" value="Unassembled WGS sequence"/>
</dbReference>